<accession>A0A9W4XEN7</accession>
<organism evidence="3 4">
    <name type="scientific">Periconia digitata</name>
    <dbReference type="NCBI Taxonomy" id="1303443"/>
    <lineage>
        <taxon>Eukaryota</taxon>
        <taxon>Fungi</taxon>
        <taxon>Dikarya</taxon>
        <taxon>Ascomycota</taxon>
        <taxon>Pezizomycotina</taxon>
        <taxon>Dothideomycetes</taxon>
        <taxon>Pleosporomycetidae</taxon>
        <taxon>Pleosporales</taxon>
        <taxon>Massarineae</taxon>
        <taxon>Periconiaceae</taxon>
        <taxon>Periconia</taxon>
    </lineage>
</organism>
<keyword evidence="4" id="KW-1185">Reference proteome</keyword>
<feature type="transmembrane region" description="Helical" evidence="2">
    <location>
        <begin position="73"/>
        <end position="95"/>
    </location>
</feature>
<feature type="transmembrane region" description="Helical" evidence="2">
    <location>
        <begin position="458"/>
        <end position="478"/>
    </location>
</feature>
<proteinExistence type="predicted"/>
<dbReference type="PANTHER" id="PTHR37576">
    <property type="entry name" value="DEFECT AT LOW TEMPERATURE PROTEIN 1"/>
    <property type="match status" value="1"/>
</dbReference>
<feature type="compositionally biased region" description="Polar residues" evidence="1">
    <location>
        <begin position="7"/>
        <end position="16"/>
    </location>
</feature>
<evidence type="ECO:0000313" key="4">
    <source>
        <dbReference type="Proteomes" id="UP001152607"/>
    </source>
</evidence>
<feature type="transmembrane region" description="Helical" evidence="2">
    <location>
        <begin position="29"/>
        <end position="53"/>
    </location>
</feature>
<dbReference type="OrthoDB" id="5357734at2759"/>
<reference evidence="3" key="1">
    <citation type="submission" date="2023-01" db="EMBL/GenBank/DDBJ databases">
        <authorList>
            <person name="Van Ghelder C."/>
            <person name="Rancurel C."/>
        </authorList>
    </citation>
    <scope>NUCLEOTIDE SEQUENCE</scope>
    <source>
        <strain evidence="3">CNCM I-4278</strain>
    </source>
</reference>
<keyword evidence="2" id="KW-0812">Transmembrane</keyword>
<feature type="region of interest" description="Disordered" evidence="1">
    <location>
        <begin position="1"/>
        <end position="20"/>
    </location>
</feature>
<gene>
    <name evidence="3" type="ORF">PDIGIT_LOCUS1994</name>
</gene>
<evidence type="ECO:0000256" key="2">
    <source>
        <dbReference type="SAM" id="Phobius"/>
    </source>
</evidence>
<sequence>MPDHHSNQALLNSMTGTARPKSKEQSLRTLAQIVFSLLFIIIASIVASVVVLVESHRASKRDWELRPAILLSIFSSAYSIALGGLLTVGVAVAWWRSIAEGTPLKQLHFIKESGSPKHFYYAFLAGRKARRVAIVALLILAIRVATGPFLQRSTTELPHTSNKGLPMKMDLLDQIPDGFRNSTWAFLDTEFVYDGQEFFFNYDITTTQDEPEYLCPENGTCTGHLIGPGVAWDIETTSKNLNVTDPTSDNETVFNIDMDLGPDASGTPVLYLSTTFVSNVSNDCIADLTTQTYKIITSSILYSLTIENRTVKPDFSNASRNPFFMRNYTSQANRIPLEDEDTHVPRGPLGIIYSVFKPIYRSQAVLVTSNNSTGRYDQLIGFFTDMYYNETKSHQHDNRCGSTWDPPGQDIIDRMLQFCFRVGFDLKEDKNGVTQTGTQNFTAIYEYPDQIFVTHFEWLAAAVTIMVVATIVGVALLWGSWRLGRYVTLSPLESGKALGAPLLVDRAGDVMDAEGIVRECGEVLVRLENGRLVLRSGVGDAETAGAGDGGREKGTGYSRVPV</sequence>
<dbReference type="Proteomes" id="UP001152607">
    <property type="component" value="Unassembled WGS sequence"/>
</dbReference>
<dbReference type="InterPro" id="IPR021514">
    <property type="entry name" value="DUF3176"/>
</dbReference>
<name>A0A9W4XEN7_9PLEO</name>
<dbReference type="Pfam" id="PF11374">
    <property type="entry name" value="DUF3176"/>
    <property type="match status" value="1"/>
</dbReference>
<keyword evidence="2" id="KW-0472">Membrane</keyword>
<dbReference type="PANTHER" id="PTHR37576:SF2">
    <property type="entry name" value="DEFECT AT LOW TEMPERATURE PROTEIN 1"/>
    <property type="match status" value="1"/>
</dbReference>
<feature type="region of interest" description="Disordered" evidence="1">
    <location>
        <begin position="543"/>
        <end position="562"/>
    </location>
</feature>
<keyword evidence="2" id="KW-1133">Transmembrane helix</keyword>
<protein>
    <submittedName>
        <fullName evidence="3">Uncharacterized protein</fullName>
    </submittedName>
</protein>
<comment type="caution">
    <text evidence="3">The sequence shown here is derived from an EMBL/GenBank/DDBJ whole genome shotgun (WGS) entry which is preliminary data.</text>
</comment>
<dbReference type="AlphaFoldDB" id="A0A9W4XEN7"/>
<dbReference type="EMBL" id="CAOQHR010000001">
    <property type="protein sequence ID" value="CAI6278088.1"/>
    <property type="molecule type" value="Genomic_DNA"/>
</dbReference>
<evidence type="ECO:0000313" key="3">
    <source>
        <dbReference type="EMBL" id="CAI6278088.1"/>
    </source>
</evidence>
<evidence type="ECO:0000256" key="1">
    <source>
        <dbReference type="SAM" id="MobiDB-lite"/>
    </source>
</evidence>